<reference evidence="4 5" key="1">
    <citation type="journal article" date="2007" name="Int. J. Syst. Evol. Microbiol.">
        <title>Oceanobacillus profundus sp. nov., isolated from a deep-sea sediment core.</title>
        <authorList>
            <person name="Kim Y.G."/>
            <person name="Choi D.H."/>
            <person name="Hyun S."/>
            <person name="Cho B.C."/>
        </authorList>
    </citation>
    <scope>NUCLEOTIDE SEQUENCE [LARGE SCALE GENOMIC DNA]</scope>
    <source>
        <strain evidence="4 5">DSM 18246</strain>
    </source>
</reference>
<dbReference type="GO" id="GO:0031412">
    <property type="term" value="P:gas vesicle organization"/>
    <property type="evidence" value="ECO:0007669"/>
    <property type="project" value="InterPro"/>
</dbReference>
<name>A0A417YAL4_9BACI</name>
<dbReference type="EMBL" id="QWEH01000020">
    <property type="protein sequence ID" value="RHW29732.1"/>
    <property type="molecule type" value="Genomic_DNA"/>
</dbReference>
<keyword evidence="1" id="KW-0304">Gas vesicle</keyword>
<dbReference type="OrthoDB" id="146444at2"/>
<evidence type="ECO:0000256" key="3">
    <source>
        <dbReference type="ARBA" id="ARBA00035643"/>
    </source>
</evidence>
<dbReference type="GO" id="GO:0031411">
    <property type="term" value="C:gas vesicle"/>
    <property type="evidence" value="ECO:0007669"/>
    <property type="project" value="UniProtKB-SubCell"/>
</dbReference>
<dbReference type="Proteomes" id="UP000285456">
    <property type="component" value="Unassembled WGS sequence"/>
</dbReference>
<dbReference type="InterPro" id="IPR009430">
    <property type="entry name" value="GvpL/GvpF"/>
</dbReference>
<dbReference type="PANTHER" id="PTHR36852">
    <property type="entry name" value="PROTEIN GVPL 2"/>
    <property type="match status" value="1"/>
</dbReference>
<comment type="similarity">
    <text evidence="3">Belongs to the gas vesicle GvpF/GvpL family.</text>
</comment>
<comment type="caution">
    <text evidence="4">The sequence shown here is derived from an EMBL/GenBank/DDBJ whole genome shotgun (WGS) entry which is preliminary data.</text>
</comment>
<proteinExistence type="inferred from homology"/>
<dbReference type="RefSeq" id="WP_118890315.1">
    <property type="nucleotide sequence ID" value="NZ_PHUT01000020.1"/>
</dbReference>
<sequence length="267" mass="31449">MEKLIYLYGIIPAGGIDAAPLPSLKGLDEKSQIYRLPFENVEAIVCELDPVEYSEEELEKKTNDVNWLHQKAFHHHETLMKLYERYPIIPMKFCTIYSGLESLKNTINTHQKRMLQLLDNIADKEEWILKLYCERDKIKEIVACNNETIESKKEKIAAMSPGRQYLEKRRLDQLIDQETEKETHVFSETIHEKLAALSVDHEVKRNWNKDVTGRQEEMCWNSVYMVDKSEITNFKSSIKELQDKWAESGWYFEVTGPWPSYHFARIS</sequence>
<gene>
    <name evidence="4" type="ORF">D1B32_20480</name>
</gene>
<evidence type="ECO:0000256" key="1">
    <source>
        <dbReference type="ARBA" id="ARBA00022987"/>
    </source>
</evidence>
<dbReference type="Pfam" id="PF06386">
    <property type="entry name" value="GvpL_GvpF"/>
    <property type="match status" value="1"/>
</dbReference>
<accession>A0A417YAL4</accession>
<evidence type="ECO:0000256" key="2">
    <source>
        <dbReference type="ARBA" id="ARBA00035108"/>
    </source>
</evidence>
<organism evidence="4 5">
    <name type="scientific">Oceanobacillus profundus</name>
    <dbReference type="NCBI Taxonomy" id="372463"/>
    <lineage>
        <taxon>Bacteria</taxon>
        <taxon>Bacillati</taxon>
        <taxon>Bacillota</taxon>
        <taxon>Bacilli</taxon>
        <taxon>Bacillales</taxon>
        <taxon>Bacillaceae</taxon>
        <taxon>Oceanobacillus</taxon>
    </lineage>
</organism>
<evidence type="ECO:0000313" key="4">
    <source>
        <dbReference type="EMBL" id="RHW29732.1"/>
    </source>
</evidence>
<dbReference type="PANTHER" id="PTHR36852:SF1">
    <property type="entry name" value="PROTEIN GVPL 2"/>
    <property type="match status" value="1"/>
</dbReference>
<comment type="subcellular location">
    <subcellularLocation>
        <location evidence="2">Gas vesicle</location>
    </subcellularLocation>
</comment>
<evidence type="ECO:0000313" key="5">
    <source>
        <dbReference type="Proteomes" id="UP000285456"/>
    </source>
</evidence>
<keyword evidence="5" id="KW-1185">Reference proteome</keyword>
<dbReference type="AlphaFoldDB" id="A0A417YAL4"/>
<protein>
    <submittedName>
        <fullName evidence="4">Gas vesicle protein GvpL</fullName>
    </submittedName>
</protein>